<feature type="region of interest" description="Disordered" evidence="1">
    <location>
        <begin position="1"/>
        <end position="52"/>
    </location>
</feature>
<reference evidence="2" key="1">
    <citation type="submission" date="2022-07" db="EMBL/GenBank/DDBJ databases">
        <authorList>
            <person name="Trinca V."/>
            <person name="Uliana J.V.C."/>
            <person name="Torres T.T."/>
            <person name="Ward R.J."/>
            <person name="Monesi N."/>
        </authorList>
    </citation>
    <scope>NUCLEOTIDE SEQUENCE</scope>
    <source>
        <strain evidence="2">HSMRA1968</strain>
        <tissue evidence="2">Whole embryos</tissue>
    </source>
</reference>
<gene>
    <name evidence="2" type="ORF">Bhyg_01564</name>
</gene>
<feature type="compositionally biased region" description="Polar residues" evidence="1">
    <location>
        <begin position="31"/>
        <end position="48"/>
    </location>
</feature>
<evidence type="ECO:0000313" key="3">
    <source>
        <dbReference type="Proteomes" id="UP001151699"/>
    </source>
</evidence>
<comment type="caution">
    <text evidence="2">The sequence shown here is derived from an EMBL/GenBank/DDBJ whole genome shotgun (WGS) entry which is preliminary data.</text>
</comment>
<dbReference type="Proteomes" id="UP001151699">
    <property type="component" value="Chromosome A"/>
</dbReference>
<evidence type="ECO:0000256" key="1">
    <source>
        <dbReference type="SAM" id="MobiDB-lite"/>
    </source>
</evidence>
<organism evidence="2 3">
    <name type="scientific">Pseudolycoriella hygida</name>
    <dbReference type="NCBI Taxonomy" id="35572"/>
    <lineage>
        <taxon>Eukaryota</taxon>
        <taxon>Metazoa</taxon>
        <taxon>Ecdysozoa</taxon>
        <taxon>Arthropoda</taxon>
        <taxon>Hexapoda</taxon>
        <taxon>Insecta</taxon>
        <taxon>Pterygota</taxon>
        <taxon>Neoptera</taxon>
        <taxon>Endopterygota</taxon>
        <taxon>Diptera</taxon>
        <taxon>Nematocera</taxon>
        <taxon>Sciaroidea</taxon>
        <taxon>Sciaridae</taxon>
        <taxon>Pseudolycoriella</taxon>
    </lineage>
</organism>
<proteinExistence type="predicted"/>
<feature type="non-terminal residue" evidence="2">
    <location>
        <position position="64"/>
    </location>
</feature>
<protein>
    <submittedName>
        <fullName evidence="2">Uncharacterized protein</fullName>
    </submittedName>
</protein>
<evidence type="ECO:0000313" key="2">
    <source>
        <dbReference type="EMBL" id="KAJ6646353.1"/>
    </source>
</evidence>
<dbReference type="EMBL" id="WJQU01000001">
    <property type="protein sequence ID" value="KAJ6646353.1"/>
    <property type="molecule type" value="Genomic_DNA"/>
</dbReference>
<accession>A0A9Q0N9S3</accession>
<sequence length="64" mass="7253">MGSVGSSRSSFKNNEIEDESLSNLHMKFTTKHNTSPKTQYRSKQNIDSPGNYDSYVEKVRLIGL</sequence>
<name>A0A9Q0N9S3_9DIPT</name>
<dbReference type="AlphaFoldDB" id="A0A9Q0N9S3"/>
<feature type="compositionally biased region" description="Polar residues" evidence="1">
    <location>
        <begin position="1"/>
        <end position="13"/>
    </location>
</feature>
<keyword evidence="3" id="KW-1185">Reference proteome</keyword>